<feature type="transmembrane region" description="Helical" evidence="1">
    <location>
        <begin position="93"/>
        <end position="111"/>
    </location>
</feature>
<feature type="transmembrane region" description="Helical" evidence="1">
    <location>
        <begin position="63"/>
        <end position="81"/>
    </location>
</feature>
<organism evidence="2 3">
    <name type="scientific">Lactuca virosa</name>
    <dbReference type="NCBI Taxonomy" id="75947"/>
    <lineage>
        <taxon>Eukaryota</taxon>
        <taxon>Viridiplantae</taxon>
        <taxon>Streptophyta</taxon>
        <taxon>Embryophyta</taxon>
        <taxon>Tracheophyta</taxon>
        <taxon>Spermatophyta</taxon>
        <taxon>Magnoliopsida</taxon>
        <taxon>eudicotyledons</taxon>
        <taxon>Gunneridae</taxon>
        <taxon>Pentapetalae</taxon>
        <taxon>asterids</taxon>
        <taxon>campanulids</taxon>
        <taxon>Asterales</taxon>
        <taxon>Asteraceae</taxon>
        <taxon>Cichorioideae</taxon>
        <taxon>Cichorieae</taxon>
        <taxon>Lactucinae</taxon>
        <taxon>Lactuca</taxon>
    </lineage>
</organism>
<dbReference type="AlphaFoldDB" id="A0AAU9NYP3"/>
<protein>
    <submittedName>
        <fullName evidence="2">Uncharacterized protein</fullName>
    </submittedName>
</protein>
<keyword evidence="3" id="KW-1185">Reference proteome</keyword>
<evidence type="ECO:0000256" key="1">
    <source>
        <dbReference type="SAM" id="Phobius"/>
    </source>
</evidence>
<sequence>MLQATQHPHCCSKAAANPILYALALSRTNDVIKYLSIFQRFSFQLFIGNIISSSGKHHMERDLVDIFNMSLFYFVTLYFYLKQCDNEMMMKRSLFVCILMTYITVIIKICLF</sequence>
<evidence type="ECO:0000313" key="2">
    <source>
        <dbReference type="EMBL" id="CAH1443050.1"/>
    </source>
</evidence>
<name>A0AAU9NYP3_9ASTR</name>
<gene>
    <name evidence="2" type="ORF">LVIROSA_LOCUS28995</name>
</gene>
<keyword evidence="1" id="KW-1133">Transmembrane helix</keyword>
<dbReference type="EMBL" id="CAKMRJ010005412">
    <property type="protein sequence ID" value="CAH1443050.1"/>
    <property type="molecule type" value="Genomic_DNA"/>
</dbReference>
<keyword evidence="1" id="KW-0472">Membrane</keyword>
<accession>A0AAU9NYP3</accession>
<keyword evidence="1" id="KW-0812">Transmembrane</keyword>
<comment type="caution">
    <text evidence="2">The sequence shown here is derived from an EMBL/GenBank/DDBJ whole genome shotgun (WGS) entry which is preliminary data.</text>
</comment>
<dbReference type="Proteomes" id="UP001157418">
    <property type="component" value="Unassembled WGS sequence"/>
</dbReference>
<proteinExistence type="predicted"/>
<evidence type="ECO:0000313" key="3">
    <source>
        <dbReference type="Proteomes" id="UP001157418"/>
    </source>
</evidence>
<reference evidence="2 3" key="1">
    <citation type="submission" date="2022-01" db="EMBL/GenBank/DDBJ databases">
        <authorList>
            <person name="Xiong W."/>
            <person name="Schranz E."/>
        </authorList>
    </citation>
    <scope>NUCLEOTIDE SEQUENCE [LARGE SCALE GENOMIC DNA]</scope>
</reference>